<accession>S4NHI2</accession>
<proteinExistence type="predicted"/>
<reference evidence="1" key="2">
    <citation type="submission" date="2013-05" db="EMBL/GenBank/DDBJ databases">
        <authorList>
            <person name="Carter J.-M."/>
            <person name="Baker S.C."/>
            <person name="Pink R."/>
            <person name="Carter D.R.F."/>
            <person name="Collins A."/>
            <person name="Tomlin J."/>
            <person name="Gibbs M."/>
            <person name="Breuker C.J."/>
        </authorList>
    </citation>
    <scope>NUCLEOTIDE SEQUENCE</scope>
    <source>
        <tissue evidence="1">Ovary</tissue>
    </source>
</reference>
<feature type="non-terminal residue" evidence="1">
    <location>
        <position position="99"/>
    </location>
</feature>
<protein>
    <submittedName>
        <fullName evidence="1">Uncharacterized protein</fullName>
    </submittedName>
</protein>
<reference evidence="1" key="1">
    <citation type="journal article" date="2013" name="BMC Genomics">
        <title>Unscrambling butterfly oogenesis.</title>
        <authorList>
            <person name="Carter J.M."/>
            <person name="Baker S.C."/>
            <person name="Pink R."/>
            <person name="Carter D.R."/>
            <person name="Collins A."/>
            <person name="Tomlin J."/>
            <person name="Gibbs M."/>
            <person name="Breuker C.J."/>
        </authorList>
    </citation>
    <scope>NUCLEOTIDE SEQUENCE</scope>
    <source>
        <tissue evidence="1">Ovary</tissue>
    </source>
</reference>
<sequence length="99" mass="11466">MELLKKSVEELAVTFTARMDEFQREVRTSIPAASPSSNINSQFSVFRSFVMTALENLQLQLQLLCRQQEAMEVRSRRKMLLVHGMPEVRNEDPAQRIVQ</sequence>
<dbReference type="AlphaFoldDB" id="S4NHI2"/>
<dbReference type="EMBL" id="GAIX01014359">
    <property type="protein sequence ID" value="JAA78201.1"/>
    <property type="molecule type" value="Transcribed_RNA"/>
</dbReference>
<organism evidence="1">
    <name type="scientific">Pararge aegeria</name>
    <name type="common">speckled wood butterfly</name>
    <dbReference type="NCBI Taxonomy" id="116150"/>
    <lineage>
        <taxon>Eukaryota</taxon>
        <taxon>Metazoa</taxon>
        <taxon>Ecdysozoa</taxon>
        <taxon>Arthropoda</taxon>
        <taxon>Hexapoda</taxon>
        <taxon>Insecta</taxon>
        <taxon>Pterygota</taxon>
        <taxon>Neoptera</taxon>
        <taxon>Endopterygota</taxon>
        <taxon>Lepidoptera</taxon>
        <taxon>Glossata</taxon>
        <taxon>Ditrysia</taxon>
        <taxon>Papilionoidea</taxon>
        <taxon>Nymphalidae</taxon>
        <taxon>Satyrinae</taxon>
        <taxon>Satyrini</taxon>
        <taxon>Parargina</taxon>
        <taxon>Pararge</taxon>
    </lineage>
</organism>
<name>S4NHI2_9NEOP</name>
<evidence type="ECO:0000313" key="1">
    <source>
        <dbReference type="EMBL" id="JAA78201.1"/>
    </source>
</evidence>